<keyword evidence="2" id="KW-1185">Reference proteome</keyword>
<dbReference type="VEuPathDB" id="FungiDB:H310_08418"/>
<dbReference type="Gene3D" id="3.30.420.10">
    <property type="entry name" value="Ribonuclease H-like superfamily/Ribonuclease H"/>
    <property type="match status" value="1"/>
</dbReference>
<name>A0A418ALE4_9STRA</name>
<evidence type="ECO:0000313" key="2">
    <source>
        <dbReference type="Proteomes" id="UP000285060"/>
    </source>
</evidence>
<comment type="caution">
    <text evidence="1">The sequence shown here is derived from an EMBL/GenBank/DDBJ whole genome shotgun (WGS) entry which is preliminary data.</text>
</comment>
<evidence type="ECO:0008006" key="3">
    <source>
        <dbReference type="Google" id="ProtNLM"/>
    </source>
</evidence>
<dbReference type="EMBL" id="QUSY01001314">
    <property type="protein sequence ID" value="RHY25372.1"/>
    <property type="molecule type" value="Genomic_DNA"/>
</dbReference>
<evidence type="ECO:0000313" key="1">
    <source>
        <dbReference type="EMBL" id="RHY25372.1"/>
    </source>
</evidence>
<dbReference type="PANTHER" id="PTHR33939:SF1">
    <property type="entry name" value="DUF4371 DOMAIN-CONTAINING PROTEIN"/>
    <property type="match status" value="1"/>
</dbReference>
<organism evidence="1 2">
    <name type="scientific">Aphanomyces invadans</name>
    <dbReference type="NCBI Taxonomy" id="157072"/>
    <lineage>
        <taxon>Eukaryota</taxon>
        <taxon>Sar</taxon>
        <taxon>Stramenopiles</taxon>
        <taxon>Oomycota</taxon>
        <taxon>Saprolegniomycetes</taxon>
        <taxon>Saprolegniales</taxon>
        <taxon>Verrucalvaceae</taxon>
        <taxon>Aphanomyces</taxon>
    </lineage>
</organism>
<proteinExistence type="predicted"/>
<gene>
    <name evidence="1" type="ORF">DYB32_008362</name>
</gene>
<dbReference type="Proteomes" id="UP000285060">
    <property type="component" value="Unassembled WGS sequence"/>
</dbReference>
<dbReference type="PANTHER" id="PTHR33939">
    <property type="entry name" value="PROTEIN CBG22215"/>
    <property type="match status" value="1"/>
</dbReference>
<dbReference type="InterPro" id="IPR036397">
    <property type="entry name" value="RNaseH_sf"/>
</dbReference>
<dbReference type="GO" id="GO:0003676">
    <property type="term" value="F:nucleic acid binding"/>
    <property type="evidence" value="ECO:0007669"/>
    <property type="project" value="InterPro"/>
</dbReference>
<sequence>MTHVHTVAKDVLALLAEAGIMHCNTEDKASMSACLRVVQLYLAKLGFIRGKRRGHASYSVSSAHVAAWDIYVQHMSRLTPAAPVVYLDESYIHHHYSRHQDSLFDPTDDAPPKSKHKGRRMCFIAGVIACGQDDSKLVALDIFEGGTIPTNEPKDYHGMFDHQYFVRWFARVMDEVEALGKTGVTFVMDNAKYHKGLPGETPRGTWRMADLLLACQRYGVDVESRDLKKTIWSRLKPVVAARVDPVVVVAMARARRHAVVYTPPHHSDLQPIEMVWSKLKGDVGMKYTVDTTFADVRARLDVAFAELPSPMIWKCVQHCDKLVKNLHDVLVTMDEVEEVDSMSSESSSGVSDSDVE</sequence>
<dbReference type="AlphaFoldDB" id="A0A418ALE4"/>
<reference evidence="1 2" key="1">
    <citation type="submission" date="2018-08" db="EMBL/GenBank/DDBJ databases">
        <title>Aphanomyces genome sequencing and annotation.</title>
        <authorList>
            <person name="Minardi D."/>
            <person name="Oidtmann B."/>
            <person name="Van Der Giezen M."/>
            <person name="Studholme D.J."/>
        </authorList>
    </citation>
    <scope>NUCLEOTIDE SEQUENCE [LARGE SCALE GENOMIC DNA]</scope>
    <source>
        <strain evidence="1 2">NJM0002</strain>
    </source>
</reference>
<protein>
    <recommendedName>
        <fullName evidence="3">Tc1-like transposase DDE domain-containing protein</fullName>
    </recommendedName>
</protein>
<accession>A0A418ALE4</accession>